<evidence type="ECO:0000256" key="3">
    <source>
        <dbReference type="ARBA" id="ARBA00023180"/>
    </source>
</evidence>
<dbReference type="EMBL" id="KV943858">
    <property type="protein sequence ID" value="PIO24979.1"/>
    <property type="molecule type" value="Genomic_DNA"/>
</dbReference>
<keyword evidence="6" id="KW-1185">Reference proteome</keyword>
<sequence length="191" mass="21931">MRLLKANCADLLEMGIRYEHLSPPSPNADYIPLQVEYRSQDNRKQLQVQNIWIPVNISGAVPNTPPRAAFMPMFILEIDQFILTPLTTATLDAEDDETPKNKLVFKISKPPPEGYITHVDDQTKAITSFTWQDLHDLKIAYQPPNTSHPDRRNYEVEFQAIDSYFLSSTPIMVHFSIRTAETNSPRVSWNM</sequence>
<evidence type="ECO:0000256" key="2">
    <source>
        <dbReference type="ARBA" id="ARBA00022737"/>
    </source>
</evidence>
<feature type="non-terminal residue" evidence="5">
    <location>
        <position position="191"/>
    </location>
</feature>
<gene>
    <name evidence="5" type="ORF">AB205_0196330</name>
</gene>
<evidence type="ECO:0008006" key="7">
    <source>
        <dbReference type="Google" id="ProtNLM"/>
    </source>
</evidence>
<dbReference type="InterPro" id="IPR039005">
    <property type="entry name" value="CSPG_rpt"/>
</dbReference>
<dbReference type="AlphaFoldDB" id="A0A2G9RAU9"/>
<keyword evidence="1" id="KW-0732">Signal</keyword>
<keyword evidence="2" id="KW-0677">Repeat</keyword>
<dbReference type="PROSITE" id="PS51854">
    <property type="entry name" value="CSPG"/>
    <property type="match status" value="1"/>
</dbReference>
<evidence type="ECO:0000256" key="4">
    <source>
        <dbReference type="PROSITE-ProRule" id="PRU01201"/>
    </source>
</evidence>
<keyword evidence="3" id="KW-0325">Glycoprotein</keyword>
<evidence type="ECO:0000313" key="5">
    <source>
        <dbReference type="EMBL" id="PIO24979.1"/>
    </source>
</evidence>
<name>A0A2G9RAU9_AQUCT</name>
<evidence type="ECO:0000256" key="1">
    <source>
        <dbReference type="ARBA" id="ARBA00022729"/>
    </source>
</evidence>
<accession>A0A2G9RAU9</accession>
<dbReference type="OrthoDB" id="430044at2759"/>
<dbReference type="PANTHER" id="PTHR45739">
    <property type="entry name" value="MATRIX PROTEIN, PUTATIVE-RELATED"/>
    <property type="match status" value="1"/>
</dbReference>
<dbReference type="GO" id="GO:0009653">
    <property type="term" value="P:anatomical structure morphogenesis"/>
    <property type="evidence" value="ECO:0007669"/>
    <property type="project" value="TreeGrafter"/>
</dbReference>
<dbReference type="Pfam" id="PF16184">
    <property type="entry name" value="Cadherin_3"/>
    <property type="match status" value="1"/>
</dbReference>
<dbReference type="InterPro" id="IPR051561">
    <property type="entry name" value="FRAS1_ECM"/>
</dbReference>
<dbReference type="PANTHER" id="PTHR45739:SF3">
    <property type="entry name" value="FRAS-RELATED EXTRACELLULAR MATRIX PROTEIN 1B PRECURSOR"/>
    <property type="match status" value="1"/>
</dbReference>
<proteinExistence type="predicted"/>
<evidence type="ECO:0000313" key="6">
    <source>
        <dbReference type="Proteomes" id="UP000228934"/>
    </source>
</evidence>
<reference evidence="6" key="1">
    <citation type="journal article" date="2017" name="Nat. Commun.">
        <title>The North American bullfrog draft genome provides insight into hormonal regulation of long noncoding RNA.</title>
        <authorList>
            <person name="Hammond S.A."/>
            <person name="Warren R.L."/>
            <person name="Vandervalk B.P."/>
            <person name="Kucuk E."/>
            <person name="Khan H."/>
            <person name="Gibb E.A."/>
            <person name="Pandoh P."/>
            <person name="Kirk H."/>
            <person name="Zhao Y."/>
            <person name="Jones M."/>
            <person name="Mungall A.J."/>
            <person name="Coope R."/>
            <person name="Pleasance S."/>
            <person name="Moore R.A."/>
            <person name="Holt R.A."/>
            <person name="Round J.M."/>
            <person name="Ohora S."/>
            <person name="Walle B.V."/>
            <person name="Veldhoen N."/>
            <person name="Helbing C.C."/>
            <person name="Birol I."/>
        </authorList>
    </citation>
    <scope>NUCLEOTIDE SEQUENCE [LARGE SCALE GENOMIC DNA]</scope>
</reference>
<organism evidence="5 6">
    <name type="scientific">Aquarana catesbeiana</name>
    <name type="common">American bullfrog</name>
    <name type="synonym">Rana catesbeiana</name>
    <dbReference type="NCBI Taxonomy" id="8400"/>
    <lineage>
        <taxon>Eukaryota</taxon>
        <taxon>Metazoa</taxon>
        <taxon>Chordata</taxon>
        <taxon>Craniata</taxon>
        <taxon>Vertebrata</taxon>
        <taxon>Euteleostomi</taxon>
        <taxon>Amphibia</taxon>
        <taxon>Batrachia</taxon>
        <taxon>Anura</taxon>
        <taxon>Neobatrachia</taxon>
        <taxon>Ranoidea</taxon>
        <taxon>Ranidae</taxon>
        <taxon>Aquarana</taxon>
    </lineage>
</organism>
<protein>
    <recommendedName>
        <fullName evidence="7">Cadherin domain-containing protein</fullName>
    </recommendedName>
</protein>
<dbReference type="Proteomes" id="UP000228934">
    <property type="component" value="Unassembled WGS sequence"/>
</dbReference>
<feature type="repeat" description="CSPG" evidence="4">
    <location>
        <begin position="64"/>
        <end position="159"/>
    </location>
</feature>